<gene>
    <name evidence="1" type="ORF">M378DRAFT_171150</name>
</gene>
<sequence>MTPTIALPDKLSKQHDDDTFDLPTLVWIHAAGEVVIALALVPGTTACPFCWHIEQTFDLRMLFAGEARSAPLPDTDLDSCCSWCSPKICRMKRAKAEEGSCICIQH</sequence>
<reference evidence="1 2" key="1">
    <citation type="submission" date="2014-04" db="EMBL/GenBank/DDBJ databases">
        <title>Evolutionary Origins and Diversification of the Mycorrhizal Mutualists.</title>
        <authorList>
            <consortium name="DOE Joint Genome Institute"/>
            <consortium name="Mycorrhizal Genomics Consortium"/>
            <person name="Kohler A."/>
            <person name="Kuo A."/>
            <person name="Nagy L.G."/>
            <person name="Floudas D."/>
            <person name="Copeland A."/>
            <person name="Barry K.W."/>
            <person name="Cichocki N."/>
            <person name="Veneault-Fourrey C."/>
            <person name="LaButti K."/>
            <person name="Lindquist E.A."/>
            <person name="Lipzen A."/>
            <person name="Lundell T."/>
            <person name="Morin E."/>
            <person name="Murat C."/>
            <person name="Riley R."/>
            <person name="Ohm R."/>
            <person name="Sun H."/>
            <person name="Tunlid A."/>
            <person name="Henrissat B."/>
            <person name="Grigoriev I.V."/>
            <person name="Hibbett D.S."/>
            <person name="Martin F."/>
        </authorList>
    </citation>
    <scope>NUCLEOTIDE SEQUENCE [LARGE SCALE GENOMIC DNA]</scope>
    <source>
        <strain evidence="1 2">Koide BX008</strain>
    </source>
</reference>
<keyword evidence="2" id="KW-1185">Reference proteome</keyword>
<dbReference type="Proteomes" id="UP000054549">
    <property type="component" value="Unassembled WGS sequence"/>
</dbReference>
<evidence type="ECO:0000313" key="1">
    <source>
        <dbReference type="EMBL" id="KIL57965.1"/>
    </source>
</evidence>
<proteinExistence type="predicted"/>
<dbReference type="InParanoid" id="A0A0C2S5G8"/>
<evidence type="ECO:0000313" key="2">
    <source>
        <dbReference type="Proteomes" id="UP000054549"/>
    </source>
</evidence>
<accession>A0A0C2S5G8</accession>
<dbReference type="EMBL" id="KN818351">
    <property type="protein sequence ID" value="KIL57965.1"/>
    <property type="molecule type" value="Genomic_DNA"/>
</dbReference>
<protein>
    <submittedName>
        <fullName evidence="1">Uncharacterized protein</fullName>
    </submittedName>
</protein>
<organism evidence="1 2">
    <name type="scientific">Amanita muscaria (strain Koide BX008)</name>
    <dbReference type="NCBI Taxonomy" id="946122"/>
    <lineage>
        <taxon>Eukaryota</taxon>
        <taxon>Fungi</taxon>
        <taxon>Dikarya</taxon>
        <taxon>Basidiomycota</taxon>
        <taxon>Agaricomycotina</taxon>
        <taxon>Agaricomycetes</taxon>
        <taxon>Agaricomycetidae</taxon>
        <taxon>Agaricales</taxon>
        <taxon>Pluteineae</taxon>
        <taxon>Amanitaceae</taxon>
        <taxon>Amanita</taxon>
    </lineage>
</organism>
<dbReference type="AlphaFoldDB" id="A0A0C2S5G8"/>
<name>A0A0C2S5G8_AMAMK</name>
<dbReference type="HOGENOM" id="CLU_2222551_0_0_1"/>